<keyword evidence="2" id="KW-0539">Nucleus</keyword>
<comment type="similarity">
    <text evidence="1 2">Belongs to the SCC3 family.</text>
</comment>
<dbReference type="InterPro" id="IPR013721">
    <property type="entry name" value="STAG"/>
</dbReference>
<feature type="compositionally biased region" description="Basic residues" evidence="4">
    <location>
        <begin position="1002"/>
        <end position="1013"/>
    </location>
</feature>
<reference evidence="6" key="1">
    <citation type="submission" date="2025-08" db="UniProtKB">
        <authorList>
            <consortium name="Ensembl"/>
        </authorList>
    </citation>
    <scope>IDENTIFICATION</scope>
</reference>
<organism evidence="6 7">
    <name type="scientific">Cyprinus carpio</name>
    <name type="common">Common carp</name>
    <dbReference type="NCBI Taxonomy" id="7962"/>
    <lineage>
        <taxon>Eukaryota</taxon>
        <taxon>Metazoa</taxon>
        <taxon>Chordata</taxon>
        <taxon>Craniata</taxon>
        <taxon>Vertebrata</taxon>
        <taxon>Euteleostomi</taxon>
        <taxon>Actinopterygii</taxon>
        <taxon>Neopterygii</taxon>
        <taxon>Teleostei</taxon>
        <taxon>Ostariophysi</taxon>
        <taxon>Cypriniformes</taxon>
        <taxon>Cyprinidae</taxon>
        <taxon>Cyprininae</taxon>
        <taxon>Cyprinus</taxon>
    </lineage>
</organism>
<feature type="coiled-coil region" evidence="3">
    <location>
        <begin position="196"/>
        <end position="249"/>
    </location>
</feature>
<feature type="compositionally biased region" description="Low complexity" evidence="4">
    <location>
        <begin position="989"/>
        <end position="1001"/>
    </location>
</feature>
<evidence type="ECO:0000313" key="6">
    <source>
        <dbReference type="Ensembl" id="ENSCCRP00020091837.1"/>
    </source>
</evidence>
<dbReference type="GO" id="GO:0007059">
    <property type="term" value="P:chromosome segregation"/>
    <property type="evidence" value="ECO:0007669"/>
    <property type="project" value="UniProtKB-KW"/>
</dbReference>
<dbReference type="PANTHER" id="PTHR11199">
    <property type="entry name" value="STROMAL ANTIGEN"/>
    <property type="match status" value="1"/>
</dbReference>
<comment type="function">
    <text evidence="2">Component of cohesin complex, a complex required for the cohesion of sister chromatids after DNA replication. The cohesin complex apparently forms a large proteinaceous ring within which sister chromatids can be trapped. At anaphase, the complex is cleaved and dissociates from chromatin, allowing sister chromatids to segregate.</text>
</comment>
<dbReference type="GO" id="GO:0000775">
    <property type="term" value="C:chromosome, centromeric region"/>
    <property type="evidence" value="ECO:0007669"/>
    <property type="project" value="UniProtKB-SubCell"/>
</dbReference>
<keyword evidence="2" id="KW-0159">Chromosome partition</keyword>
<evidence type="ECO:0000313" key="7">
    <source>
        <dbReference type="Proteomes" id="UP000694701"/>
    </source>
</evidence>
<keyword evidence="2" id="KW-0132">Cell division</keyword>
<dbReference type="Pfam" id="PF08514">
    <property type="entry name" value="STAG"/>
    <property type="match status" value="1"/>
</dbReference>
<keyword evidence="2" id="KW-0131">Cell cycle</keyword>
<keyword evidence="3" id="KW-0175">Coiled coil</keyword>
<evidence type="ECO:0000256" key="1">
    <source>
        <dbReference type="ARBA" id="ARBA00005486"/>
    </source>
</evidence>
<comment type="subunit">
    <text evidence="2">Part of the cohesin complex which is composed of a heterodimer between a SMC1 protein (SMC1A or SMC1B) and SMC3, which are attached via their hinge domain, and RAD21 which link them at their heads, and one STAG protein.</text>
</comment>
<sequence>MLTCDVIMLQAKKGKKGPGEKGKGAGKGAGRMNGHHQENGMENVMLFEVVRLGKSAMQSVVDDWIESYKHDRDVALLDLINFFIQCSGCKGVVTGEMFRNMQNSEIIRKMTEEFDEDSGDYPLTMAGPQWKKFKSSFCEFIGVLVRQCQYSIIYDEYMMDTVISLLTGLSDSQVRAFRHTSTLAAMKLMTALVNVALNLSINMDNTQRQYEAERNKMIGKRANDRLELLLQKRKELQENQDEIENMMNAIFKGVFVHRYRDAIAEIRAICIEEIGVWMKMYSDAFLNDSYLKYVGWTMHDKQGEVRLKCLTALQGLYHNRELNAKLELFTSRFKDRIVSMTLDKEYDVAVQAIKLLTLVLHSSDEVLTAEDCESVYHLVYSAHRPVAVAAGEFLFKKLFSHRDPEDDSMPKRRGRQSVNANLIKTAVFFFLESELHEHAAYLVDSMWDCAAEILKDWECMISLLLDEPLPGEEALTDRQETALIEIMLCTIRQAAECHPPVGRGTGKRVLTAKEKKTQLDDRTRMTELFAIALPALLAKYSVDAEKVTNLLQLPQFFDLEIYTTGRLEKHLDSLLRQIREIVEKHTDTDVLEACSKTYHALCNEEFTIFNRVDIARSQLLDEQVDKFNRLLEDFLQEGEDPDEDDAYQVLSTLKRITAFHNAHDLSKWDLFTSNYKLLNTGIENGDMPEQIVIHALQCTHYVILWSLAKVSEGTSKKAFTILCDLLLIFSHQIISGGREALEPLVYTPEASLQSDLLNFILDHVFIDQDEDSNSTDGQQDDEASKIEALHKRRNLLAAYCKLIIYNVVEMNTGADIFKQYMRYYNDYGDIIKETMSKTRQIDKIQCAKTLILSLQQLFNEMLSDLGPSFDRSSSAFCGIKELARRFSLTFGLDQLKTREAIAMLHKDGIEFAFKEPNPQGEGHPPLNLAFLDILSEFSSKLMRQDKRTVHMYLERFMTFQMALQREDCWLPLISYRNSLQAGGDDDTMSVVSGISSRGSSVRSKKAKPATGKRKLPEGKTKESSSSSTEVWMNREQSMQTPIMMPSPHLTSTIMREPKRLRPEESYMGTPQPQHHQTPMDYNTQVTWMLAQRQQQEEVARQQQERAMNYAKLRSNLQHAIRRGTGLMEDDEEPIVEDVMMSSEGRIEDLNEGMDFDTMDIDLPPSKNRRERSELKPDFFDPASIMDESVLGVPMF</sequence>
<dbReference type="InterPro" id="IPR016024">
    <property type="entry name" value="ARM-type_fold"/>
</dbReference>
<feature type="region of interest" description="Disordered" evidence="4">
    <location>
        <begin position="1155"/>
        <end position="1174"/>
    </location>
</feature>
<dbReference type="GO" id="GO:0005634">
    <property type="term" value="C:nucleus"/>
    <property type="evidence" value="ECO:0007669"/>
    <property type="project" value="UniProtKB-SubCell"/>
</dbReference>
<evidence type="ECO:0000256" key="3">
    <source>
        <dbReference type="SAM" id="Coils"/>
    </source>
</evidence>
<dbReference type="PROSITE" id="PS51425">
    <property type="entry name" value="SCD"/>
    <property type="match status" value="1"/>
</dbReference>
<dbReference type="InterPro" id="IPR039662">
    <property type="entry name" value="Cohesin_Scc3/SA"/>
</dbReference>
<feature type="domain" description="SCD" evidence="5">
    <location>
        <begin position="255"/>
        <end position="340"/>
    </location>
</feature>
<dbReference type="GO" id="GO:0008278">
    <property type="term" value="C:cohesin complex"/>
    <property type="evidence" value="ECO:0007669"/>
    <property type="project" value="UniProtKB-UniRule"/>
</dbReference>
<dbReference type="PANTHER" id="PTHR11199:SF3">
    <property type="entry name" value="COHESIN SUBUNIT SA-2"/>
    <property type="match status" value="1"/>
</dbReference>
<name>A0A8C2PY80_CYPCA</name>
<evidence type="ECO:0000256" key="4">
    <source>
        <dbReference type="SAM" id="MobiDB-lite"/>
    </source>
</evidence>
<dbReference type="Pfam" id="PF21581">
    <property type="entry name" value="SCD"/>
    <property type="match status" value="1"/>
</dbReference>
<feature type="region of interest" description="Disordered" evidence="4">
    <location>
        <begin position="13"/>
        <end position="35"/>
    </location>
</feature>
<dbReference type="GO" id="GO:0000785">
    <property type="term" value="C:chromatin"/>
    <property type="evidence" value="ECO:0007669"/>
    <property type="project" value="UniProtKB-UniRule"/>
</dbReference>
<feature type="region of interest" description="Disordered" evidence="4">
    <location>
        <begin position="981"/>
        <end position="1029"/>
    </location>
</feature>
<dbReference type="Proteomes" id="UP000694701">
    <property type="component" value="Unplaced"/>
</dbReference>
<dbReference type="Ensembl" id="ENSCCRT00020100359.1">
    <property type="protein sequence ID" value="ENSCCRP00020091837.1"/>
    <property type="gene ID" value="ENSCCRG00020029338.1"/>
</dbReference>
<dbReference type="AlphaFoldDB" id="A0A8C2PY80"/>
<dbReference type="SUPFAM" id="SSF48371">
    <property type="entry name" value="ARM repeat"/>
    <property type="match status" value="1"/>
</dbReference>
<comment type="subcellular location">
    <subcellularLocation>
        <location evidence="2">Nucleus</location>
    </subcellularLocation>
    <subcellularLocation>
        <location evidence="2">Chromosome</location>
    </subcellularLocation>
    <subcellularLocation>
        <location evidence="2">Chromosome</location>
        <location evidence="2">Centromere</location>
    </subcellularLocation>
</comment>
<proteinExistence type="inferred from homology"/>
<protein>
    <recommendedName>
        <fullName evidence="2">Cohesin subunit SA</fullName>
    </recommendedName>
    <alternativeName>
        <fullName evidence="2">SCC3 homolog</fullName>
    </alternativeName>
    <alternativeName>
        <fullName evidence="2">Stromal antigen</fullName>
    </alternativeName>
</protein>
<dbReference type="GO" id="GO:0051301">
    <property type="term" value="P:cell division"/>
    <property type="evidence" value="ECO:0007669"/>
    <property type="project" value="UniProtKB-UniRule"/>
</dbReference>
<evidence type="ECO:0000256" key="2">
    <source>
        <dbReference type="RuleBase" id="RU369063"/>
    </source>
</evidence>
<dbReference type="Pfam" id="PF24571">
    <property type="entry name" value="HEAT_SCC3-SA"/>
    <property type="match status" value="1"/>
</dbReference>
<evidence type="ECO:0000259" key="5">
    <source>
        <dbReference type="PROSITE" id="PS51425"/>
    </source>
</evidence>
<dbReference type="InterPro" id="IPR056396">
    <property type="entry name" value="HEAT_SCC3-SA"/>
</dbReference>
<dbReference type="InterPro" id="IPR020839">
    <property type="entry name" value="SCD"/>
</dbReference>
<dbReference type="GO" id="GO:0007062">
    <property type="term" value="P:sister chromatid cohesion"/>
    <property type="evidence" value="ECO:0007669"/>
    <property type="project" value="UniProtKB-UniRule"/>
</dbReference>
<dbReference type="GO" id="GO:0003682">
    <property type="term" value="F:chromatin binding"/>
    <property type="evidence" value="ECO:0007669"/>
    <property type="project" value="TreeGrafter"/>
</dbReference>
<accession>A0A8C2PY80</accession>
<keyword evidence="2" id="KW-0158">Chromosome</keyword>